<feature type="transmembrane region" description="Helical" evidence="15">
    <location>
        <begin position="45"/>
        <end position="64"/>
    </location>
</feature>
<evidence type="ECO:0000256" key="1">
    <source>
        <dbReference type="ARBA" id="ARBA00004429"/>
    </source>
</evidence>
<evidence type="ECO:0000313" key="17">
    <source>
        <dbReference type="Proteomes" id="UP000792865"/>
    </source>
</evidence>
<feature type="topological domain" description="Cytoplasmic" evidence="14">
    <location>
        <begin position="164"/>
        <end position="179"/>
    </location>
</feature>
<evidence type="ECO:0000256" key="11">
    <source>
        <dbReference type="ARBA" id="ARBA00023157"/>
    </source>
</evidence>
<dbReference type="PANTHER" id="PTHR36570:SF2">
    <property type="entry name" value="DISULFIDE BOND FORMATION PROTEIN B"/>
    <property type="match status" value="1"/>
</dbReference>
<evidence type="ECO:0000256" key="2">
    <source>
        <dbReference type="ARBA" id="ARBA00008823"/>
    </source>
</evidence>
<keyword evidence="6 14" id="KW-0812">Transmembrane</keyword>
<feature type="disulfide bond" description="Redox-active" evidence="14">
    <location>
        <begin position="104"/>
        <end position="130"/>
    </location>
</feature>
<evidence type="ECO:0000256" key="15">
    <source>
        <dbReference type="SAM" id="Phobius"/>
    </source>
</evidence>
<evidence type="ECO:0000256" key="4">
    <source>
        <dbReference type="ARBA" id="ARBA00022475"/>
    </source>
</evidence>
<dbReference type="Proteomes" id="UP000792865">
    <property type="component" value="Chromosome"/>
</dbReference>
<evidence type="ECO:0000256" key="10">
    <source>
        <dbReference type="ARBA" id="ARBA00023136"/>
    </source>
</evidence>
<dbReference type="EMBL" id="CP022932">
    <property type="protein sequence ID" value="ASV33274.1"/>
    <property type="molecule type" value="Genomic_DNA"/>
</dbReference>
<dbReference type="Gene3D" id="1.20.1550.10">
    <property type="entry name" value="DsbB-like"/>
    <property type="match status" value="1"/>
</dbReference>
<comment type="similarity">
    <text evidence="2 14">Belongs to the DsbB family.</text>
</comment>
<dbReference type="GO" id="GO:0009055">
    <property type="term" value="F:electron transfer activity"/>
    <property type="evidence" value="ECO:0007669"/>
    <property type="project" value="UniProtKB-UniRule"/>
</dbReference>
<name>A0AAC9VLG2_9ENTR</name>
<keyword evidence="11 14" id="KW-1015">Disulfide bond</keyword>
<evidence type="ECO:0000256" key="13">
    <source>
        <dbReference type="ARBA" id="ARBA00023284"/>
    </source>
</evidence>
<dbReference type="NCBIfam" id="NF002485">
    <property type="entry name" value="PRK01749.1"/>
    <property type="match status" value="1"/>
</dbReference>
<keyword evidence="12 14" id="KW-0143">Chaperone</keyword>
<keyword evidence="13 14" id="KW-0676">Redox-active center</keyword>
<keyword evidence="3 14" id="KW-0813">Transport</keyword>
<dbReference type="InterPro" id="IPR050183">
    <property type="entry name" value="DsbB"/>
</dbReference>
<feature type="transmembrane region" description="Helical" evidence="15">
    <location>
        <begin position="12"/>
        <end position="33"/>
    </location>
</feature>
<keyword evidence="8 14" id="KW-1133">Transmembrane helix</keyword>
<dbReference type="PANTHER" id="PTHR36570">
    <property type="entry name" value="DISULFIDE BOND FORMATION PROTEIN B"/>
    <property type="match status" value="1"/>
</dbReference>
<dbReference type="Pfam" id="PF02600">
    <property type="entry name" value="DsbB"/>
    <property type="match status" value="1"/>
</dbReference>
<keyword evidence="5" id="KW-0997">Cell inner membrane</keyword>
<accession>A0AAC9VLG2</accession>
<dbReference type="AlphaFoldDB" id="A0AAC9VLG2"/>
<feature type="disulfide bond" description="Redox-active" evidence="14">
    <location>
        <begin position="41"/>
        <end position="44"/>
    </location>
</feature>
<dbReference type="InterPro" id="IPR022920">
    <property type="entry name" value="Disulphide_bond_form_DsbB"/>
</dbReference>
<keyword evidence="9 14" id="KW-0560">Oxidoreductase</keyword>
<reference evidence="16" key="1">
    <citation type="submission" date="2017-08" db="EMBL/GenBank/DDBJ databases">
        <title>Genome sequence of Candidatus Hamiltonella defensa from Acyrthosiphon pisum strain MI47.</title>
        <authorList>
            <person name="Patel V.A."/>
            <person name="Chevignon G."/>
            <person name="Russell J.A."/>
            <person name="Oliver K.M."/>
        </authorList>
    </citation>
    <scope>NUCLEOTIDE SEQUENCE</scope>
    <source>
        <strain evidence="16">MI47</strain>
    </source>
</reference>
<evidence type="ECO:0000256" key="12">
    <source>
        <dbReference type="ARBA" id="ARBA00023186"/>
    </source>
</evidence>
<evidence type="ECO:0000256" key="8">
    <source>
        <dbReference type="ARBA" id="ARBA00022989"/>
    </source>
</evidence>
<comment type="function">
    <text evidence="14">Required for disulfide bond formation in some periplasmic proteins. Acts by oxidizing the DsbA protein.</text>
</comment>
<keyword evidence="7 14" id="KW-0249">Electron transport</keyword>
<feature type="topological domain" description="Periplasmic" evidence="14">
    <location>
        <begin position="32"/>
        <end position="49"/>
    </location>
</feature>
<evidence type="ECO:0000256" key="9">
    <source>
        <dbReference type="ARBA" id="ARBA00023002"/>
    </source>
</evidence>
<evidence type="ECO:0000256" key="5">
    <source>
        <dbReference type="ARBA" id="ARBA00022519"/>
    </source>
</evidence>
<dbReference type="GO" id="GO:0006457">
    <property type="term" value="P:protein folding"/>
    <property type="evidence" value="ECO:0007669"/>
    <property type="project" value="InterPro"/>
</dbReference>
<proteinExistence type="inferred from homology"/>
<dbReference type="InterPro" id="IPR003752">
    <property type="entry name" value="DiS_bond_form_DsbB/BdbC"/>
</dbReference>
<dbReference type="GO" id="GO:0015035">
    <property type="term" value="F:protein-disulfide reductase activity"/>
    <property type="evidence" value="ECO:0007669"/>
    <property type="project" value="UniProtKB-UniRule"/>
</dbReference>
<evidence type="ECO:0000256" key="7">
    <source>
        <dbReference type="ARBA" id="ARBA00022982"/>
    </source>
</evidence>
<evidence type="ECO:0000256" key="6">
    <source>
        <dbReference type="ARBA" id="ARBA00022692"/>
    </source>
</evidence>
<dbReference type="SUPFAM" id="SSF158442">
    <property type="entry name" value="DsbB-like"/>
    <property type="match status" value="1"/>
</dbReference>
<protein>
    <recommendedName>
        <fullName evidence="14">Disulfide bond formation protein B</fullName>
    </recommendedName>
    <alternativeName>
        <fullName evidence="14">Disulfide oxidoreductase</fullName>
    </alternativeName>
</protein>
<comment type="subcellular location">
    <subcellularLocation>
        <location evidence="1">Cell inner membrane</location>
        <topology evidence="1">Multi-pass membrane protein</topology>
    </subcellularLocation>
    <subcellularLocation>
        <location evidence="14">Cell membrane</location>
        <topology evidence="14">Multi-pass membrane protein</topology>
    </subcellularLocation>
</comment>
<evidence type="ECO:0000313" key="16">
    <source>
        <dbReference type="EMBL" id="ASV33274.1"/>
    </source>
</evidence>
<organism evidence="16 17">
    <name type="scientific">Candidatus Williamhamiltonella defendens</name>
    <dbReference type="NCBI Taxonomy" id="138072"/>
    <lineage>
        <taxon>Bacteria</taxon>
        <taxon>Pseudomonadati</taxon>
        <taxon>Pseudomonadota</taxon>
        <taxon>Gammaproteobacteria</taxon>
        <taxon>Enterobacterales</taxon>
        <taxon>Enterobacteriaceae</taxon>
        <taxon>aphid secondary symbionts</taxon>
        <taxon>Candidatus Williamhamiltonella</taxon>
    </lineage>
</organism>
<dbReference type="GO" id="GO:0005886">
    <property type="term" value="C:plasma membrane"/>
    <property type="evidence" value="ECO:0007669"/>
    <property type="project" value="UniProtKB-SubCell"/>
</dbReference>
<feature type="topological domain" description="Cytoplasmic" evidence="14">
    <location>
        <begin position="1"/>
        <end position="14"/>
    </location>
</feature>
<feature type="transmembrane region" description="Helical" evidence="15">
    <location>
        <begin position="145"/>
        <end position="166"/>
    </location>
</feature>
<keyword evidence="10 14" id="KW-0472">Membrane</keyword>
<dbReference type="InterPro" id="IPR023380">
    <property type="entry name" value="DsbB-like_sf"/>
</dbReference>
<keyword evidence="4 14" id="KW-1003">Cell membrane</keyword>
<evidence type="ECO:0000256" key="3">
    <source>
        <dbReference type="ARBA" id="ARBA00022448"/>
    </source>
</evidence>
<dbReference type="RefSeq" id="WP_095034080.1">
    <property type="nucleotide sequence ID" value="NZ_CAWNYN010000001.1"/>
</dbReference>
<feature type="topological domain" description="Cytoplasmic" evidence="14">
    <location>
        <begin position="66"/>
        <end position="71"/>
    </location>
</feature>
<feature type="topological domain" description="Periplasmic" evidence="14">
    <location>
        <begin position="90"/>
        <end position="144"/>
    </location>
</feature>
<dbReference type="HAMAP" id="MF_00286">
    <property type="entry name" value="DsbB"/>
    <property type="match status" value="1"/>
</dbReference>
<sequence length="179" mass="20690">MLQLLKCYSERRCIWFFIALTGFCFLLIALYFQYILLISPCVLCIYQRCAFLGLIGASLLAAIYPKSLLRHLGILLWIYSAAKGLQFAWEQVKIQSDPSPFHSCVLLMDFPSWLSLDKWLPFLFAPYSHCASQQWQLMSLDMAQWLIGIFAIYLFIGGIILISQFVKPGRHYLSVMNKN</sequence>
<evidence type="ECO:0000256" key="14">
    <source>
        <dbReference type="HAMAP-Rule" id="MF_00286"/>
    </source>
</evidence>
<gene>
    <name evidence="14" type="primary">dsbB</name>
    <name evidence="16" type="ORF">CJJ18_03405</name>
</gene>